<sequence>MDSHTTLLCGRTLKRHSVRRQYQRLGVVCAKKDKSSSKAISETHNKYSKIIRSASKTRSNVITAPKPDGNLLRRLRDSYVDMMICLAGNIVQFNNVTEEIEQRLTVEIEQRVTEKLKVEFEQVRAWMDFIRSQGGLSGIQLPNASSGRQQVRKSIGDHDSQDDELLGSPVPVLHED</sequence>
<gene>
    <name evidence="1" type="ORF">LOK49_LG04G01694</name>
</gene>
<accession>A0ACC0HXV6</accession>
<dbReference type="EMBL" id="CM045759">
    <property type="protein sequence ID" value="KAI8017518.1"/>
    <property type="molecule type" value="Genomic_DNA"/>
</dbReference>
<name>A0ACC0HXV6_9ERIC</name>
<keyword evidence="2" id="KW-1185">Reference proteome</keyword>
<comment type="caution">
    <text evidence="1">The sequence shown here is derived from an EMBL/GenBank/DDBJ whole genome shotgun (WGS) entry which is preliminary data.</text>
</comment>
<reference evidence="1 2" key="1">
    <citation type="journal article" date="2022" name="Plant J.">
        <title>Chromosome-level genome of Camellia lanceoleosa provides a valuable resource for understanding genome evolution and self-incompatibility.</title>
        <authorList>
            <person name="Gong W."/>
            <person name="Xiao S."/>
            <person name="Wang L."/>
            <person name="Liao Z."/>
            <person name="Chang Y."/>
            <person name="Mo W."/>
            <person name="Hu G."/>
            <person name="Li W."/>
            <person name="Zhao G."/>
            <person name="Zhu H."/>
            <person name="Hu X."/>
            <person name="Ji K."/>
            <person name="Xiang X."/>
            <person name="Song Q."/>
            <person name="Yuan D."/>
            <person name="Jin S."/>
            <person name="Zhang L."/>
        </authorList>
    </citation>
    <scope>NUCLEOTIDE SEQUENCE [LARGE SCALE GENOMIC DNA]</scope>
    <source>
        <strain evidence="1">SQ_2022a</strain>
    </source>
</reference>
<protein>
    <submittedName>
        <fullName evidence="1">Uncharacterized protein</fullName>
    </submittedName>
</protein>
<organism evidence="1 2">
    <name type="scientific">Camellia lanceoleosa</name>
    <dbReference type="NCBI Taxonomy" id="1840588"/>
    <lineage>
        <taxon>Eukaryota</taxon>
        <taxon>Viridiplantae</taxon>
        <taxon>Streptophyta</taxon>
        <taxon>Embryophyta</taxon>
        <taxon>Tracheophyta</taxon>
        <taxon>Spermatophyta</taxon>
        <taxon>Magnoliopsida</taxon>
        <taxon>eudicotyledons</taxon>
        <taxon>Gunneridae</taxon>
        <taxon>Pentapetalae</taxon>
        <taxon>asterids</taxon>
        <taxon>Ericales</taxon>
        <taxon>Theaceae</taxon>
        <taxon>Camellia</taxon>
    </lineage>
</organism>
<evidence type="ECO:0000313" key="1">
    <source>
        <dbReference type="EMBL" id="KAI8017518.1"/>
    </source>
</evidence>
<proteinExistence type="predicted"/>
<dbReference type="Proteomes" id="UP001060215">
    <property type="component" value="Chromosome 2"/>
</dbReference>
<evidence type="ECO:0000313" key="2">
    <source>
        <dbReference type="Proteomes" id="UP001060215"/>
    </source>
</evidence>